<gene>
    <name evidence="1" type="ORF">ACFOY0_21190</name>
</gene>
<protein>
    <recommendedName>
        <fullName evidence="3">DUF4412 domain-containing protein</fullName>
    </recommendedName>
</protein>
<accession>A0ABV8WE35</accession>
<evidence type="ECO:0008006" key="3">
    <source>
        <dbReference type="Google" id="ProtNLM"/>
    </source>
</evidence>
<dbReference type="RefSeq" id="WP_179003045.1">
    <property type="nucleotide sequence ID" value="NZ_JBHSCO010000006.1"/>
</dbReference>
<comment type="caution">
    <text evidence="1">The sequence shown here is derived from an EMBL/GenBank/DDBJ whole genome shotgun (WGS) entry which is preliminary data.</text>
</comment>
<name>A0ABV8WE35_9FLAO</name>
<keyword evidence="2" id="KW-1185">Reference proteome</keyword>
<dbReference type="Proteomes" id="UP001595719">
    <property type="component" value="Unassembled WGS sequence"/>
</dbReference>
<evidence type="ECO:0000313" key="2">
    <source>
        <dbReference type="Proteomes" id="UP001595719"/>
    </source>
</evidence>
<organism evidence="1 2">
    <name type="scientific">Flavobacterium quisquiliarum</name>
    <dbReference type="NCBI Taxonomy" id="1834436"/>
    <lineage>
        <taxon>Bacteria</taxon>
        <taxon>Pseudomonadati</taxon>
        <taxon>Bacteroidota</taxon>
        <taxon>Flavobacteriia</taxon>
        <taxon>Flavobacteriales</taxon>
        <taxon>Flavobacteriaceae</taxon>
        <taxon>Flavobacterium</taxon>
    </lineage>
</organism>
<reference evidence="2" key="1">
    <citation type="journal article" date="2019" name="Int. J. Syst. Evol. Microbiol.">
        <title>The Global Catalogue of Microorganisms (GCM) 10K type strain sequencing project: providing services to taxonomists for standard genome sequencing and annotation.</title>
        <authorList>
            <consortium name="The Broad Institute Genomics Platform"/>
            <consortium name="The Broad Institute Genome Sequencing Center for Infectious Disease"/>
            <person name="Wu L."/>
            <person name="Ma J."/>
        </authorList>
    </citation>
    <scope>NUCLEOTIDE SEQUENCE [LARGE SCALE GENOMIC DNA]</scope>
    <source>
        <strain evidence="2">CGMCC 1.15345</strain>
    </source>
</reference>
<dbReference type="EMBL" id="JBHSCO010000006">
    <property type="protein sequence ID" value="MFC4393521.1"/>
    <property type="molecule type" value="Genomic_DNA"/>
</dbReference>
<evidence type="ECO:0000313" key="1">
    <source>
        <dbReference type="EMBL" id="MFC4393521.1"/>
    </source>
</evidence>
<sequence length="205" mass="23741">MQNFLFIIVFILSIPIYSQNVNNNQTIDEVNSLANTENNLKIIIGKTDRKTIVDYLREPDNDFKISADGTMVTTETKKILFWKRTKTHISGTGYSVSRLAYKKYGICINFSRVASGEDQNTSKVTAIEIFDNKNLEGKRSTQNAWYYYGDFEPLEQAAMFKIFGKSFLKDDDDETETYKYTFTDKNLNFTFSKKDNQLLSLEIKK</sequence>
<proteinExistence type="predicted"/>